<organism evidence="2 3">
    <name type="scientific">Eumeta variegata</name>
    <name type="common">Bagworm moth</name>
    <name type="synonym">Eumeta japonica</name>
    <dbReference type="NCBI Taxonomy" id="151549"/>
    <lineage>
        <taxon>Eukaryota</taxon>
        <taxon>Metazoa</taxon>
        <taxon>Ecdysozoa</taxon>
        <taxon>Arthropoda</taxon>
        <taxon>Hexapoda</taxon>
        <taxon>Insecta</taxon>
        <taxon>Pterygota</taxon>
        <taxon>Neoptera</taxon>
        <taxon>Endopterygota</taxon>
        <taxon>Lepidoptera</taxon>
        <taxon>Glossata</taxon>
        <taxon>Ditrysia</taxon>
        <taxon>Tineoidea</taxon>
        <taxon>Psychidae</taxon>
        <taxon>Oiketicinae</taxon>
        <taxon>Eumeta</taxon>
    </lineage>
</organism>
<name>A0A4C1SWC3_EUMVA</name>
<dbReference type="Proteomes" id="UP000299102">
    <property type="component" value="Unassembled WGS sequence"/>
</dbReference>
<proteinExistence type="predicted"/>
<accession>A0A4C1SWC3</accession>
<keyword evidence="3" id="KW-1185">Reference proteome</keyword>
<protein>
    <submittedName>
        <fullName evidence="2">Uncharacterized protein</fullName>
    </submittedName>
</protein>
<evidence type="ECO:0000256" key="1">
    <source>
        <dbReference type="SAM" id="MobiDB-lite"/>
    </source>
</evidence>
<dbReference type="AlphaFoldDB" id="A0A4C1SWC3"/>
<evidence type="ECO:0000313" key="2">
    <source>
        <dbReference type="EMBL" id="GBP06543.1"/>
    </source>
</evidence>
<reference evidence="2 3" key="1">
    <citation type="journal article" date="2019" name="Commun. Biol.">
        <title>The bagworm genome reveals a unique fibroin gene that provides high tensile strength.</title>
        <authorList>
            <person name="Kono N."/>
            <person name="Nakamura H."/>
            <person name="Ohtoshi R."/>
            <person name="Tomita M."/>
            <person name="Numata K."/>
            <person name="Arakawa K."/>
        </authorList>
    </citation>
    <scope>NUCLEOTIDE SEQUENCE [LARGE SCALE GENOMIC DNA]</scope>
</reference>
<feature type="region of interest" description="Disordered" evidence="1">
    <location>
        <begin position="1"/>
        <end position="20"/>
    </location>
</feature>
<sequence length="180" mass="19543">MPIVSRSETEPEGWGQALNHPSAATAGAAHHICTLSLELNLTAAPHTDSDHALDSNFYPTLDFDRGFILDFHPGLDFQFHFSSCVCNFDSTAGHGFDLDKDVANAISIKIKFGVYYQGILRKIGAGRVLFALPATQSAPASSREHGQTANQFLLSTRNYLLRASQGTTDHRSVPELDTAP</sequence>
<dbReference type="EMBL" id="BGZK01000023">
    <property type="protein sequence ID" value="GBP06543.1"/>
    <property type="molecule type" value="Genomic_DNA"/>
</dbReference>
<comment type="caution">
    <text evidence="2">The sequence shown here is derived from an EMBL/GenBank/DDBJ whole genome shotgun (WGS) entry which is preliminary data.</text>
</comment>
<evidence type="ECO:0000313" key="3">
    <source>
        <dbReference type="Proteomes" id="UP000299102"/>
    </source>
</evidence>
<gene>
    <name evidence="2" type="ORF">EVAR_92544_1</name>
</gene>